<keyword evidence="1 4" id="KW-0812">Transmembrane</keyword>
<dbReference type="Gene3D" id="1.20.1250.20">
    <property type="entry name" value="MFS general substrate transporter like domains"/>
    <property type="match status" value="1"/>
</dbReference>
<name>A0A239F655_9BURK</name>
<accession>A0A239F655</accession>
<evidence type="ECO:0000256" key="4">
    <source>
        <dbReference type="SAM" id="Phobius"/>
    </source>
</evidence>
<feature type="transmembrane region" description="Helical" evidence="4">
    <location>
        <begin position="214"/>
        <end position="236"/>
    </location>
</feature>
<gene>
    <name evidence="6" type="ORF">SAMN06265795_103199</name>
</gene>
<dbReference type="SUPFAM" id="SSF103473">
    <property type="entry name" value="MFS general substrate transporter"/>
    <property type="match status" value="1"/>
</dbReference>
<reference evidence="6 7" key="1">
    <citation type="submission" date="2017-06" db="EMBL/GenBank/DDBJ databases">
        <authorList>
            <person name="Kim H.J."/>
            <person name="Triplett B.A."/>
        </authorList>
    </citation>
    <scope>NUCLEOTIDE SEQUENCE [LARGE SCALE GENOMIC DNA]</scope>
    <source>
        <strain evidence="6 7">U15</strain>
    </source>
</reference>
<protein>
    <submittedName>
        <fullName evidence="6">MFS transporter, CP family, cyanate transporter</fullName>
    </submittedName>
</protein>
<feature type="transmembrane region" description="Helical" evidence="4">
    <location>
        <begin position="370"/>
        <end position="390"/>
    </location>
</feature>
<dbReference type="InterPro" id="IPR036259">
    <property type="entry name" value="MFS_trans_sf"/>
</dbReference>
<feature type="transmembrane region" description="Helical" evidence="4">
    <location>
        <begin position="85"/>
        <end position="103"/>
    </location>
</feature>
<keyword evidence="2 4" id="KW-1133">Transmembrane helix</keyword>
<keyword evidence="3 4" id="KW-0472">Membrane</keyword>
<feature type="domain" description="Major facilitator superfamily (MFS) profile" evidence="5">
    <location>
        <begin position="214"/>
        <end position="398"/>
    </location>
</feature>
<evidence type="ECO:0000259" key="5">
    <source>
        <dbReference type="PROSITE" id="PS50850"/>
    </source>
</evidence>
<dbReference type="Proteomes" id="UP000198284">
    <property type="component" value="Unassembled WGS sequence"/>
</dbReference>
<dbReference type="AlphaFoldDB" id="A0A239F655"/>
<dbReference type="OrthoDB" id="5317164at2"/>
<dbReference type="PANTHER" id="PTHR23523">
    <property type="match status" value="1"/>
</dbReference>
<dbReference type="PROSITE" id="PS50850">
    <property type="entry name" value="MFS"/>
    <property type="match status" value="1"/>
</dbReference>
<keyword evidence="7" id="KW-1185">Reference proteome</keyword>
<evidence type="ECO:0000313" key="6">
    <source>
        <dbReference type="EMBL" id="SNS52277.1"/>
    </source>
</evidence>
<dbReference type="PANTHER" id="PTHR23523:SF2">
    <property type="entry name" value="2-NITROIMIDAZOLE TRANSPORTER"/>
    <property type="match status" value="1"/>
</dbReference>
<feature type="transmembrane region" description="Helical" evidence="4">
    <location>
        <begin position="280"/>
        <end position="300"/>
    </location>
</feature>
<sequence length="398" mass="41304">MTSSDNVSSQSRQSAWWLLALALVLVSINLRPALSGVSPVLRSIRADTGLSAAAAGGLTTLPVLLFGLVAPFGTRLARRLTAERTIFFALLTLVAGILLRGAMGLTGLVAGTLVCGASIGTVMVLLPMIIKRDFASRVGLMTGLYTMALCFGAATAAGIAVPIQNLAGGSWRAVLMVWAIPAFIAAVAWTGFGPKAVDSQAQRPSMKGLWSSPLAWQVALNMGLQSVLAYCVFSWLPSILIDRGFAPVNAGAVLSVSIMTQLITSLAGPAIATRMRDQRALILLMMGLSIAGLLGCMYAPVGQIWLWAVVLGLGQGGCFSVGTMLVVLRSPNNHVVGALSGMTQLVGYTMAASGPYIAGLLHDLTGGWDATAGFFIAVGVLSMMVGWGAGRRLTVQLA</sequence>
<dbReference type="RefSeq" id="WP_089398696.1">
    <property type="nucleotide sequence ID" value="NZ_FZOT01000003.1"/>
</dbReference>
<feature type="transmembrane region" description="Helical" evidence="4">
    <location>
        <begin position="248"/>
        <end position="268"/>
    </location>
</feature>
<dbReference type="GO" id="GO:0022857">
    <property type="term" value="F:transmembrane transporter activity"/>
    <property type="evidence" value="ECO:0007669"/>
    <property type="project" value="InterPro"/>
</dbReference>
<dbReference type="InterPro" id="IPR020846">
    <property type="entry name" value="MFS_dom"/>
</dbReference>
<dbReference type="InterPro" id="IPR052524">
    <property type="entry name" value="MFS_Cyanate_Porter"/>
</dbReference>
<proteinExistence type="predicted"/>
<dbReference type="InterPro" id="IPR011701">
    <property type="entry name" value="MFS"/>
</dbReference>
<evidence type="ECO:0000313" key="7">
    <source>
        <dbReference type="Proteomes" id="UP000198284"/>
    </source>
</evidence>
<evidence type="ECO:0000256" key="2">
    <source>
        <dbReference type="ARBA" id="ARBA00022989"/>
    </source>
</evidence>
<evidence type="ECO:0000256" key="1">
    <source>
        <dbReference type="ARBA" id="ARBA00022692"/>
    </source>
</evidence>
<feature type="transmembrane region" description="Helical" evidence="4">
    <location>
        <begin position="51"/>
        <end position="73"/>
    </location>
</feature>
<feature type="transmembrane region" description="Helical" evidence="4">
    <location>
        <begin position="175"/>
        <end position="193"/>
    </location>
</feature>
<feature type="transmembrane region" description="Helical" evidence="4">
    <location>
        <begin position="109"/>
        <end position="130"/>
    </location>
</feature>
<feature type="transmembrane region" description="Helical" evidence="4">
    <location>
        <begin position="142"/>
        <end position="163"/>
    </location>
</feature>
<dbReference type="Pfam" id="PF07690">
    <property type="entry name" value="MFS_1"/>
    <property type="match status" value="1"/>
</dbReference>
<organism evidence="6 7">
    <name type="scientific">Noviherbaspirillum humi</name>
    <dbReference type="NCBI Taxonomy" id="1688639"/>
    <lineage>
        <taxon>Bacteria</taxon>
        <taxon>Pseudomonadati</taxon>
        <taxon>Pseudomonadota</taxon>
        <taxon>Betaproteobacteria</taxon>
        <taxon>Burkholderiales</taxon>
        <taxon>Oxalobacteraceae</taxon>
        <taxon>Noviherbaspirillum</taxon>
    </lineage>
</organism>
<feature type="transmembrane region" description="Helical" evidence="4">
    <location>
        <begin position="306"/>
        <end position="328"/>
    </location>
</feature>
<dbReference type="EMBL" id="FZOT01000003">
    <property type="protein sequence ID" value="SNS52277.1"/>
    <property type="molecule type" value="Genomic_DNA"/>
</dbReference>
<dbReference type="CDD" id="cd17339">
    <property type="entry name" value="MFS_NIMT_CynX_like"/>
    <property type="match status" value="1"/>
</dbReference>
<evidence type="ECO:0000256" key="3">
    <source>
        <dbReference type="ARBA" id="ARBA00023136"/>
    </source>
</evidence>
<feature type="transmembrane region" description="Helical" evidence="4">
    <location>
        <begin position="335"/>
        <end position="358"/>
    </location>
</feature>